<keyword evidence="2" id="KW-1133">Transmembrane helix</keyword>
<gene>
    <name evidence="3" type="ORF">BSR29_07460</name>
</gene>
<comment type="caution">
    <text evidence="3">The sequence shown here is derived from an EMBL/GenBank/DDBJ whole genome shotgun (WGS) entry which is preliminary data.</text>
</comment>
<evidence type="ECO:0000256" key="2">
    <source>
        <dbReference type="SAM" id="Phobius"/>
    </source>
</evidence>
<organism evidence="3 4">
    <name type="scientific">Boudabousia liubingyangii</name>
    <dbReference type="NCBI Taxonomy" id="1921764"/>
    <lineage>
        <taxon>Bacteria</taxon>
        <taxon>Bacillati</taxon>
        <taxon>Actinomycetota</taxon>
        <taxon>Actinomycetes</taxon>
        <taxon>Actinomycetales</taxon>
        <taxon>Actinomycetaceae</taxon>
        <taxon>Boudabousia</taxon>
    </lineage>
</organism>
<accession>A0A1Q5PK90</accession>
<keyword evidence="2" id="KW-0472">Membrane</keyword>
<dbReference type="AlphaFoldDB" id="A0A1Q5PK90"/>
<evidence type="ECO:0000313" key="4">
    <source>
        <dbReference type="Proteomes" id="UP000186785"/>
    </source>
</evidence>
<protein>
    <submittedName>
        <fullName evidence="3">Uncharacterized protein</fullName>
    </submittedName>
</protein>
<dbReference type="OrthoDB" id="3266985at2"/>
<evidence type="ECO:0000313" key="3">
    <source>
        <dbReference type="EMBL" id="OKL46645.1"/>
    </source>
</evidence>
<feature type="compositionally biased region" description="Polar residues" evidence="1">
    <location>
        <begin position="1"/>
        <end position="16"/>
    </location>
</feature>
<reference evidence="3 4" key="1">
    <citation type="submission" date="2016-11" db="EMBL/GenBank/DDBJ databases">
        <title>Actinomyces gypaetusis sp. nov. isolated from the vulture Gypaetus barbatus in Qinghai Tibet Plateau China.</title>
        <authorList>
            <person name="Meng X."/>
        </authorList>
    </citation>
    <scope>NUCLEOTIDE SEQUENCE [LARGE SCALE GENOMIC DNA]</scope>
    <source>
        <strain evidence="3 4">VUL4_2</strain>
    </source>
</reference>
<evidence type="ECO:0000256" key="1">
    <source>
        <dbReference type="SAM" id="MobiDB-lite"/>
    </source>
</evidence>
<feature type="transmembrane region" description="Helical" evidence="2">
    <location>
        <begin position="85"/>
        <end position="109"/>
    </location>
</feature>
<sequence length="207" mass="22209">MTQNPKVDNPQESRNATEGPHVGYISRRATHSSRAFTAVVISLLLLAGSVYLLIELTLATLGYQPLLATPEKMLNDIPVIGRRVIYPWLAVGGIAGAILGIIFLIKALAPGSLGRHRMDAKRAAVIVDDQVIASAVSAALRNAAGLGQGQVSTSVDRTHVIATVTPHAGRELDRELLQQTLKETVAQMELLPKVKTKLNLITPEKES</sequence>
<dbReference type="Proteomes" id="UP000186785">
    <property type="component" value="Unassembled WGS sequence"/>
</dbReference>
<feature type="region of interest" description="Disordered" evidence="1">
    <location>
        <begin position="1"/>
        <end position="20"/>
    </location>
</feature>
<feature type="transmembrane region" description="Helical" evidence="2">
    <location>
        <begin position="35"/>
        <end position="54"/>
    </location>
</feature>
<dbReference type="EMBL" id="MQSV01000005">
    <property type="protein sequence ID" value="OKL46645.1"/>
    <property type="molecule type" value="Genomic_DNA"/>
</dbReference>
<name>A0A1Q5PK90_9ACTO</name>
<keyword evidence="2" id="KW-0812">Transmembrane</keyword>
<keyword evidence="4" id="KW-1185">Reference proteome</keyword>
<dbReference type="RefSeq" id="WP_073709667.1">
    <property type="nucleotide sequence ID" value="NZ_MQSU01000003.1"/>
</dbReference>
<dbReference type="STRING" id="1921764.BSR28_04810"/>
<proteinExistence type="predicted"/>